<keyword evidence="4" id="KW-0929">Antimicrobial</keyword>
<evidence type="ECO:0000256" key="8">
    <source>
        <dbReference type="ARBA" id="ARBA00023125"/>
    </source>
</evidence>
<dbReference type="InterPro" id="IPR002186">
    <property type="entry name" value="Neocarzinostatin_fam"/>
</dbReference>
<feature type="compositionally biased region" description="Low complexity" evidence="10">
    <location>
        <begin position="151"/>
        <end position="167"/>
    </location>
</feature>
<keyword evidence="2" id="KW-0134">Cell wall</keyword>
<evidence type="ECO:0000256" key="3">
    <source>
        <dbReference type="ARBA" id="ARBA00022525"/>
    </source>
</evidence>
<evidence type="ECO:0000256" key="7">
    <source>
        <dbReference type="ARBA" id="ARBA00023088"/>
    </source>
</evidence>
<dbReference type="GO" id="GO:0003677">
    <property type="term" value="F:DNA binding"/>
    <property type="evidence" value="ECO:0007669"/>
    <property type="project" value="UniProtKB-KW"/>
</dbReference>
<sequence length="212" mass="21037">MHKSRTAAAVAATAIAGLGLTAFASAPASAADAPTITLSKSTGLAAGGEEITVTGKGYKPGKGVYVAQTVAKPAGGVPTQYGNAGYVPQVGPDGTFTVKLKPTQSFEGKDKAKVDCAATACFVATFNDHTDLANRDQDVWLPVSFAGAAGAPAAKTPTGTPPQAGATNEVGQPQLPKTGASSTQLGYVGAGMLVVGVGAVFASRRRRDSVSG</sequence>
<proteinExistence type="inferred from homology"/>
<keyword evidence="15" id="KW-1185">Reference proteome</keyword>
<dbReference type="GO" id="GO:0042742">
    <property type="term" value="P:defense response to bacterium"/>
    <property type="evidence" value="ECO:0007669"/>
    <property type="project" value="UniProtKB-KW"/>
</dbReference>
<reference evidence="14 15" key="1">
    <citation type="submission" date="2017-03" db="EMBL/GenBank/DDBJ databases">
        <title>Draft genome sequence of Streptomyces scabrisporus NF3, endophyte isolated from Amphipterygium adstringens.</title>
        <authorList>
            <person name="Vazquez M."/>
            <person name="Ceapa C.D."/>
            <person name="Rodriguez Luna D."/>
            <person name="Sanchez Esquivel S."/>
        </authorList>
    </citation>
    <scope>NUCLEOTIDE SEQUENCE [LARGE SCALE GENOMIC DNA]</scope>
    <source>
        <strain evidence="14 15">NF3</strain>
    </source>
</reference>
<keyword evidence="7" id="KW-0572">Peptidoglycan-anchor</keyword>
<accession>A0A1T3NV58</accession>
<organism evidence="14 15">
    <name type="scientific">Embleya scabrispora</name>
    <dbReference type="NCBI Taxonomy" id="159449"/>
    <lineage>
        <taxon>Bacteria</taxon>
        <taxon>Bacillati</taxon>
        <taxon>Actinomycetota</taxon>
        <taxon>Actinomycetes</taxon>
        <taxon>Kitasatosporales</taxon>
        <taxon>Streptomycetaceae</taxon>
        <taxon>Embleya</taxon>
    </lineage>
</organism>
<evidence type="ECO:0000256" key="12">
    <source>
        <dbReference type="SAM" id="SignalP"/>
    </source>
</evidence>
<dbReference type="RefSeq" id="WP_078974800.1">
    <property type="nucleotide sequence ID" value="NZ_MWQN01000001.1"/>
</dbReference>
<keyword evidence="11" id="KW-0812">Transmembrane</keyword>
<evidence type="ECO:0000256" key="10">
    <source>
        <dbReference type="SAM" id="MobiDB-lite"/>
    </source>
</evidence>
<keyword evidence="9" id="KW-1015">Disulfide bond</keyword>
<evidence type="ECO:0000259" key="13">
    <source>
        <dbReference type="PROSITE" id="PS50847"/>
    </source>
</evidence>
<feature type="chain" id="PRO_5013204959" description="Gram-positive cocci surface proteins LPxTG domain-containing protein" evidence="12">
    <location>
        <begin position="31"/>
        <end position="212"/>
    </location>
</feature>
<evidence type="ECO:0000256" key="9">
    <source>
        <dbReference type="ARBA" id="ARBA00023157"/>
    </source>
</evidence>
<feature type="domain" description="Gram-positive cocci surface proteins LPxTG" evidence="13">
    <location>
        <begin position="175"/>
        <end position="212"/>
    </location>
</feature>
<evidence type="ECO:0000256" key="2">
    <source>
        <dbReference type="ARBA" id="ARBA00022512"/>
    </source>
</evidence>
<evidence type="ECO:0000256" key="4">
    <source>
        <dbReference type="ARBA" id="ARBA00022529"/>
    </source>
</evidence>
<dbReference type="SUPFAM" id="SSF49319">
    <property type="entry name" value="Actinoxanthin-like"/>
    <property type="match status" value="1"/>
</dbReference>
<feature type="signal peptide" evidence="12">
    <location>
        <begin position="1"/>
        <end position="30"/>
    </location>
</feature>
<dbReference type="PROSITE" id="PS50847">
    <property type="entry name" value="GRAM_POS_ANCHORING"/>
    <property type="match status" value="1"/>
</dbReference>
<name>A0A1T3NV58_9ACTN</name>
<dbReference type="Pfam" id="PF00960">
    <property type="entry name" value="Neocarzinostat"/>
    <property type="match status" value="1"/>
</dbReference>
<evidence type="ECO:0000256" key="11">
    <source>
        <dbReference type="SAM" id="Phobius"/>
    </source>
</evidence>
<dbReference type="EMBL" id="MWQN01000001">
    <property type="protein sequence ID" value="OPC80540.1"/>
    <property type="molecule type" value="Genomic_DNA"/>
</dbReference>
<dbReference type="Pfam" id="PF00746">
    <property type="entry name" value="Gram_pos_anchor"/>
    <property type="match status" value="1"/>
</dbReference>
<gene>
    <name evidence="14" type="ORF">B4N89_05855</name>
</gene>
<keyword evidence="11" id="KW-0472">Membrane</keyword>
<dbReference type="STRING" id="159449.B4N89_05855"/>
<keyword evidence="5 12" id="KW-0732">Signal</keyword>
<dbReference type="InterPro" id="IPR027273">
    <property type="entry name" value="Neocarzinostatin-like"/>
</dbReference>
<comment type="caution">
    <text evidence="14">The sequence shown here is derived from an EMBL/GenBank/DDBJ whole genome shotgun (WGS) entry which is preliminary data.</text>
</comment>
<keyword evidence="3" id="KW-0964">Secreted</keyword>
<feature type="transmembrane region" description="Helical" evidence="11">
    <location>
        <begin position="185"/>
        <end position="202"/>
    </location>
</feature>
<evidence type="ECO:0000313" key="15">
    <source>
        <dbReference type="Proteomes" id="UP000190037"/>
    </source>
</evidence>
<dbReference type="OrthoDB" id="3447380at2"/>
<evidence type="ECO:0000256" key="6">
    <source>
        <dbReference type="ARBA" id="ARBA00023022"/>
    </source>
</evidence>
<dbReference type="AlphaFoldDB" id="A0A1T3NV58"/>
<protein>
    <recommendedName>
        <fullName evidence="13">Gram-positive cocci surface proteins LPxTG domain-containing protein</fullName>
    </recommendedName>
</protein>
<dbReference type="InterPro" id="IPR019931">
    <property type="entry name" value="LPXTG_anchor"/>
</dbReference>
<feature type="region of interest" description="Disordered" evidence="10">
    <location>
        <begin position="151"/>
        <end position="181"/>
    </location>
</feature>
<evidence type="ECO:0000256" key="1">
    <source>
        <dbReference type="ARBA" id="ARBA00010648"/>
    </source>
</evidence>
<comment type="similarity">
    <text evidence="1">Belongs to the neocarzinostatin family.</text>
</comment>
<keyword evidence="11" id="KW-1133">Transmembrane helix</keyword>
<dbReference type="Gene3D" id="2.60.40.230">
    <property type="entry name" value="Neocarzinostatin-like"/>
    <property type="match status" value="1"/>
</dbReference>
<keyword evidence="8" id="KW-0238">DNA-binding</keyword>
<evidence type="ECO:0000313" key="14">
    <source>
        <dbReference type="EMBL" id="OPC80540.1"/>
    </source>
</evidence>
<dbReference type="NCBIfam" id="TIGR01167">
    <property type="entry name" value="LPXTG_anchor"/>
    <property type="match status" value="1"/>
</dbReference>
<evidence type="ECO:0000256" key="5">
    <source>
        <dbReference type="ARBA" id="ARBA00022729"/>
    </source>
</evidence>
<keyword evidence="6" id="KW-0044">Antibiotic</keyword>
<dbReference type="Proteomes" id="UP000190037">
    <property type="component" value="Unassembled WGS sequence"/>
</dbReference>